<comment type="caution">
    <text evidence="1">The sequence shown here is derived from an EMBL/GenBank/DDBJ whole genome shotgun (WGS) entry which is preliminary data.</text>
</comment>
<evidence type="ECO:0000313" key="1">
    <source>
        <dbReference type="EMBL" id="OBS71785.1"/>
    </source>
</evidence>
<dbReference type="AlphaFoldDB" id="A0A1A6H1U0"/>
<accession>A0A1A6H1U0</accession>
<organism evidence="1 2">
    <name type="scientific">Neotoma lepida</name>
    <name type="common">Desert woodrat</name>
    <dbReference type="NCBI Taxonomy" id="56216"/>
    <lineage>
        <taxon>Eukaryota</taxon>
        <taxon>Metazoa</taxon>
        <taxon>Chordata</taxon>
        <taxon>Craniata</taxon>
        <taxon>Vertebrata</taxon>
        <taxon>Euteleostomi</taxon>
        <taxon>Mammalia</taxon>
        <taxon>Eutheria</taxon>
        <taxon>Euarchontoglires</taxon>
        <taxon>Glires</taxon>
        <taxon>Rodentia</taxon>
        <taxon>Myomorpha</taxon>
        <taxon>Muroidea</taxon>
        <taxon>Cricetidae</taxon>
        <taxon>Neotominae</taxon>
        <taxon>Neotoma</taxon>
    </lineage>
</organism>
<sequence length="162" mass="18182">MAIMDSKSFVKYCEYLNPLIHAVAEPWMRTEGSHGFHQNHLPIYHIALIWVTSPIGTITENRPDQLQVIPSQRNPLNLDLYPTGNVPQVSSKQMFAMSTLRKGVEDSSVMTIPYVSVISVYNFHNFVTAVFCSGPNDLFELSTGICMPICTLLAMYTSLKPN</sequence>
<name>A0A1A6H1U0_NEOLE</name>
<reference evidence="1 2" key="1">
    <citation type="submission" date="2016-06" db="EMBL/GenBank/DDBJ databases">
        <title>The Draft Genome Sequence and Annotation of the Desert Woodrat Neotoma lepida.</title>
        <authorList>
            <person name="Campbell M."/>
            <person name="Oakeson K.F."/>
            <person name="Yandell M."/>
            <person name="Halpert J.R."/>
            <person name="Dearing D."/>
        </authorList>
    </citation>
    <scope>NUCLEOTIDE SEQUENCE [LARGE SCALE GENOMIC DNA]</scope>
    <source>
        <strain evidence="1">417</strain>
        <tissue evidence="1">Liver</tissue>
    </source>
</reference>
<proteinExistence type="predicted"/>
<evidence type="ECO:0000313" key="2">
    <source>
        <dbReference type="Proteomes" id="UP000092124"/>
    </source>
</evidence>
<keyword evidence="2" id="KW-1185">Reference proteome</keyword>
<dbReference type="STRING" id="56216.A0A1A6H1U0"/>
<dbReference type="EMBL" id="LZPO01055500">
    <property type="protein sequence ID" value="OBS71785.1"/>
    <property type="molecule type" value="Genomic_DNA"/>
</dbReference>
<protein>
    <submittedName>
        <fullName evidence="1">Uncharacterized protein</fullName>
    </submittedName>
</protein>
<dbReference type="Proteomes" id="UP000092124">
    <property type="component" value="Unassembled WGS sequence"/>
</dbReference>
<gene>
    <name evidence="1" type="ORF">A6R68_13638</name>
</gene>